<dbReference type="Proteomes" id="UP000320857">
    <property type="component" value="Unassembled WGS sequence"/>
</dbReference>
<reference evidence="3 4" key="1">
    <citation type="submission" date="2019-10" db="EMBL/GenBank/DDBJ databases">
        <title>Streptomyces sp. nov., a novel actinobacterium isolated from alkaline environment.</title>
        <authorList>
            <person name="Golinska P."/>
        </authorList>
    </citation>
    <scope>NUCLEOTIDE SEQUENCE [LARGE SCALE GENOMIC DNA]</scope>
    <source>
        <strain evidence="3 4">OF1</strain>
    </source>
</reference>
<reference evidence="2" key="3">
    <citation type="journal article" name="Syst. Appl. Microbiol.">
        <title>Streptomyces alkaliterrae sp. nov., isolated from an alkaline soil, and emended descriptions of Streptomyces alkaliphilus, Streptomyces calidiresistens and Streptomyces durbertensis.</title>
        <authorList>
            <person name="Swiecimska M."/>
            <person name="Golinska P."/>
            <person name="Nouioui I."/>
            <person name="Wypij M."/>
            <person name="Rai M."/>
            <person name="Sangal V."/>
            <person name="Goodfellow M."/>
        </authorList>
    </citation>
    <scope>NUCLEOTIDE SEQUENCE</scope>
    <source>
        <strain evidence="2">OF8</strain>
    </source>
</reference>
<dbReference type="OrthoDB" id="10005471at2"/>
<keyword evidence="1" id="KW-0812">Transmembrane</keyword>
<dbReference type="AlphaFoldDB" id="A0A5P0YRK4"/>
<organism evidence="3 4">
    <name type="scientific">Streptomyces alkaliterrae</name>
    <dbReference type="NCBI Taxonomy" id="2213162"/>
    <lineage>
        <taxon>Bacteria</taxon>
        <taxon>Bacillati</taxon>
        <taxon>Actinomycetota</taxon>
        <taxon>Actinomycetes</taxon>
        <taxon>Kitasatosporales</taxon>
        <taxon>Streptomycetaceae</taxon>
        <taxon>Streptomyces</taxon>
    </lineage>
</organism>
<proteinExistence type="predicted"/>
<keyword evidence="1" id="KW-0472">Membrane</keyword>
<evidence type="ECO:0000313" key="4">
    <source>
        <dbReference type="Proteomes" id="UP000320857"/>
    </source>
</evidence>
<dbReference type="Proteomes" id="UP000517765">
    <property type="component" value="Unassembled WGS sequence"/>
</dbReference>
<feature type="transmembrane region" description="Helical" evidence="1">
    <location>
        <begin position="12"/>
        <end position="34"/>
    </location>
</feature>
<keyword evidence="4" id="KW-1185">Reference proteome</keyword>
<name>A0A5P0YRK4_9ACTN</name>
<comment type="caution">
    <text evidence="3">The sequence shown here is derived from an EMBL/GenBank/DDBJ whole genome shotgun (WGS) entry which is preliminary data.</text>
</comment>
<evidence type="ECO:0000313" key="3">
    <source>
        <dbReference type="EMBL" id="MQS02905.1"/>
    </source>
</evidence>
<reference evidence="5" key="2">
    <citation type="submission" date="2020-05" db="EMBL/GenBank/DDBJ databases">
        <title>Classification of alakaliphilic streptomycetes isolated from an alkaline soil next to Lonar Crater, India and a proposal for the recognition of Streptomyces alkaliterrae sp. nov.</title>
        <authorList>
            <person name="Golinska P."/>
        </authorList>
    </citation>
    <scope>NUCLEOTIDE SEQUENCE [LARGE SCALE GENOMIC DNA]</scope>
    <source>
        <strain evidence="5">OF8</strain>
    </source>
</reference>
<dbReference type="EMBL" id="JABJXA010000130">
    <property type="protein sequence ID" value="MBB1260953.1"/>
    <property type="molecule type" value="Genomic_DNA"/>
</dbReference>
<keyword evidence="1" id="KW-1133">Transmembrane helix</keyword>
<gene>
    <name evidence="3" type="ORF">FNX44_013695</name>
    <name evidence="2" type="ORF">H3147_19305</name>
</gene>
<evidence type="ECO:0000313" key="2">
    <source>
        <dbReference type="EMBL" id="MBB1260953.1"/>
    </source>
</evidence>
<accession>A0A5P0YRK4</accession>
<dbReference type="EMBL" id="VJYK02000123">
    <property type="protein sequence ID" value="MQS02905.1"/>
    <property type="molecule type" value="Genomic_DNA"/>
</dbReference>
<evidence type="ECO:0000256" key="1">
    <source>
        <dbReference type="SAM" id="Phobius"/>
    </source>
</evidence>
<protein>
    <submittedName>
        <fullName evidence="3">Uncharacterized protein</fullName>
    </submittedName>
</protein>
<sequence>MTVYSALNVTPAGVPVVGALGVLAVLLFLVWDALRRAGEPWFRWLVPVGFCMLLGSLALGVPAILVSGAVMGMGLGLSNYWRWTGRNALARRKSRTRRRLKLPPIDS</sequence>
<feature type="transmembrane region" description="Helical" evidence="1">
    <location>
        <begin position="41"/>
        <end position="58"/>
    </location>
</feature>
<evidence type="ECO:0000313" key="5">
    <source>
        <dbReference type="Proteomes" id="UP000517765"/>
    </source>
</evidence>